<proteinExistence type="inferred from homology"/>
<sequence>MVFGAGAVGMSAILAARVARVQTIVAVDMVDARLDLARELGATHTVNPGHGDVAEALATITGSGVDYAIDTTGNAAVVDGMIQSLGHRGHAILLAAANPEAETRVNLALAVAQAIRVTSVVEGGAIPQLFIPELIELYLAGEFPFDRLIRRYAFADIAQAFADSESGAVVKPVLTFD</sequence>
<keyword evidence="4" id="KW-0862">Zinc</keyword>
<evidence type="ECO:0000256" key="1">
    <source>
        <dbReference type="ARBA" id="ARBA00001947"/>
    </source>
</evidence>
<dbReference type="RefSeq" id="WP_259610809.1">
    <property type="nucleotide sequence ID" value="NZ_CP091139.2"/>
</dbReference>
<dbReference type="Pfam" id="PF00107">
    <property type="entry name" value="ADH_zinc_N"/>
    <property type="match status" value="1"/>
</dbReference>
<feature type="domain" description="Alcohol dehydrogenase-like C-terminal" evidence="6">
    <location>
        <begin position="7"/>
        <end position="127"/>
    </location>
</feature>
<organism evidence="7 8">
    <name type="scientific">Microbacterium elymi</name>
    <dbReference type="NCBI Taxonomy" id="2909587"/>
    <lineage>
        <taxon>Bacteria</taxon>
        <taxon>Bacillati</taxon>
        <taxon>Actinomycetota</taxon>
        <taxon>Actinomycetes</taxon>
        <taxon>Micrococcales</taxon>
        <taxon>Microbacteriaceae</taxon>
        <taxon>Microbacterium</taxon>
    </lineage>
</organism>
<comment type="similarity">
    <text evidence="2">Belongs to the zinc-containing alcohol dehydrogenase family.</text>
</comment>
<evidence type="ECO:0000259" key="6">
    <source>
        <dbReference type="Pfam" id="PF00107"/>
    </source>
</evidence>
<evidence type="ECO:0000256" key="4">
    <source>
        <dbReference type="ARBA" id="ARBA00022833"/>
    </source>
</evidence>
<dbReference type="InterPro" id="IPR036291">
    <property type="entry name" value="NAD(P)-bd_dom_sf"/>
</dbReference>
<dbReference type="Gene3D" id="3.90.180.10">
    <property type="entry name" value="Medium-chain alcohol dehydrogenases, catalytic domain"/>
    <property type="match status" value="1"/>
</dbReference>
<comment type="cofactor">
    <cofactor evidence="1">
        <name>Zn(2+)</name>
        <dbReference type="ChEBI" id="CHEBI:29105"/>
    </cofactor>
</comment>
<dbReference type="PANTHER" id="PTHR43350:SF2">
    <property type="entry name" value="GROES-LIKE ZINC-BINDING ALCOHOL DEHYDROGENASE FAMILY PROTEIN"/>
    <property type="match status" value="1"/>
</dbReference>
<evidence type="ECO:0000256" key="5">
    <source>
        <dbReference type="ARBA" id="ARBA00023002"/>
    </source>
</evidence>
<dbReference type="PANTHER" id="PTHR43350">
    <property type="entry name" value="NAD-DEPENDENT ALCOHOL DEHYDROGENASE"/>
    <property type="match status" value="1"/>
</dbReference>
<dbReference type="InterPro" id="IPR013149">
    <property type="entry name" value="ADH-like_C"/>
</dbReference>
<dbReference type="SUPFAM" id="SSF51735">
    <property type="entry name" value="NAD(P)-binding Rossmann-fold domains"/>
    <property type="match status" value="1"/>
</dbReference>
<dbReference type="Gene3D" id="3.40.50.720">
    <property type="entry name" value="NAD(P)-binding Rossmann-like Domain"/>
    <property type="match status" value="1"/>
</dbReference>
<keyword evidence="8" id="KW-1185">Reference proteome</keyword>
<dbReference type="EMBL" id="CP091139">
    <property type="protein sequence ID" value="UUT34296.1"/>
    <property type="molecule type" value="Genomic_DNA"/>
</dbReference>
<evidence type="ECO:0000313" key="7">
    <source>
        <dbReference type="EMBL" id="UUT34296.1"/>
    </source>
</evidence>
<reference evidence="7" key="1">
    <citation type="submission" date="2022-01" db="EMBL/GenBank/DDBJ databases">
        <title>Microbacterium eymi and Microbacterium rhizovicinus sp. nov., isolated from the rhizospheric soil of Elymus tsukushiensis, a plant native to the Dokdo Islands, Republic of Korea.</title>
        <authorList>
            <person name="Hwang Y.J."/>
        </authorList>
    </citation>
    <scope>NUCLEOTIDE SEQUENCE</scope>
    <source>
        <strain evidence="7">KUDC0405</strain>
    </source>
</reference>
<dbReference type="Proteomes" id="UP001054811">
    <property type="component" value="Chromosome"/>
</dbReference>
<protein>
    <submittedName>
        <fullName evidence="7">Zinc-binding dehydrogenase</fullName>
    </submittedName>
</protein>
<keyword evidence="5" id="KW-0560">Oxidoreductase</keyword>
<evidence type="ECO:0000256" key="3">
    <source>
        <dbReference type="ARBA" id="ARBA00022723"/>
    </source>
</evidence>
<evidence type="ECO:0000313" key="8">
    <source>
        <dbReference type="Proteomes" id="UP001054811"/>
    </source>
</evidence>
<keyword evidence="3" id="KW-0479">Metal-binding</keyword>
<accession>A0ABY5NGS7</accession>
<gene>
    <name evidence="7" type="ORF">L2X98_26895</name>
</gene>
<evidence type="ECO:0000256" key="2">
    <source>
        <dbReference type="ARBA" id="ARBA00008072"/>
    </source>
</evidence>
<name>A0ABY5NGS7_9MICO</name>